<accession>A0A1G4IAU9</accession>
<keyword evidence="4" id="KW-1185">Reference proteome</keyword>
<dbReference type="VEuPathDB" id="TriTrypDB:TEOVI_000076900"/>
<evidence type="ECO:0000256" key="1">
    <source>
        <dbReference type="SAM" id="MobiDB-lite"/>
    </source>
</evidence>
<feature type="signal peptide" evidence="2">
    <location>
        <begin position="1"/>
        <end position="23"/>
    </location>
</feature>
<feature type="chain" id="PRO_5009235366" evidence="2">
    <location>
        <begin position="24"/>
        <end position="349"/>
    </location>
</feature>
<sequence>MTLLSHVVVLCSLLFVLSGCGRGVPFCYTYELDRKVKPVETWTGQMLTMAQQAHERVKGMRHSISSVAAAVHKYAWIVKNTTEGDAIYVDTATRQLSRASDAHDRVANLQKTIQDHHKEVTYLSRKAMESCDEWVVTLHRLRKTREEKDRTELMKKLQTHEAVAKENIGIAKKVALQTKPFAEQVARNVSTAESALRFALNVWKKFTSVLGETIEKKKAEAERRAREAAEQTNRSDNATDEPQEQTADAANRTATLPEKEGSAEQNDEEVEDVQQIPKIVDSLDFRDNFSEERPTTQVSTPSWSEQGDETATDTTLKTRAQYSELATRGCRGLFHLSAILFTYARITAP</sequence>
<gene>
    <name evidence="3" type="ORF">TEOVI_000076900</name>
</gene>
<comment type="caution">
    <text evidence="3">The sequence shown here is derived from an EMBL/GenBank/DDBJ whole genome shotgun (WGS) entry which is preliminary data.</text>
</comment>
<dbReference type="Proteomes" id="UP000195570">
    <property type="component" value="Unassembled WGS sequence"/>
</dbReference>
<feature type="region of interest" description="Disordered" evidence="1">
    <location>
        <begin position="291"/>
        <end position="312"/>
    </location>
</feature>
<protein>
    <submittedName>
        <fullName evidence="3">Enriched in surface-labeled proteome protein 2</fullName>
    </submittedName>
</protein>
<name>A0A1G4IAU9_TRYEQ</name>
<evidence type="ECO:0000313" key="3">
    <source>
        <dbReference type="EMBL" id="SCU69212.1"/>
    </source>
</evidence>
<evidence type="ECO:0000256" key="2">
    <source>
        <dbReference type="SAM" id="SignalP"/>
    </source>
</evidence>
<reference evidence="3" key="1">
    <citation type="submission" date="2016-09" db="EMBL/GenBank/DDBJ databases">
        <authorList>
            <person name="Hebert L."/>
            <person name="Moumen B."/>
        </authorList>
    </citation>
    <scope>NUCLEOTIDE SEQUENCE [LARGE SCALE GENOMIC DNA]</scope>
    <source>
        <strain evidence="3">OVI</strain>
    </source>
</reference>
<dbReference type="AlphaFoldDB" id="A0A1G4IAU9"/>
<proteinExistence type="predicted"/>
<evidence type="ECO:0000313" key="4">
    <source>
        <dbReference type="Proteomes" id="UP000195570"/>
    </source>
</evidence>
<keyword evidence="2" id="KW-0732">Signal</keyword>
<feature type="region of interest" description="Disordered" evidence="1">
    <location>
        <begin position="217"/>
        <end position="274"/>
    </location>
</feature>
<dbReference type="GeneID" id="92374709"/>
<organism evidence="3 4">
    <name type="scientific">Trypanosoma equiperdum</name>
    <dbReference type="NCBI Taxonomy" id="5694"/>
    <lineage>
        <taxon>Eukaryota</taxon>
        <taxon>Discoba</taxon>
        <taxon>Euglenozoa</taxon>
        <taxon>Kinetoplastea</taxon>
        <taxon>Metakinetoplastina</taxon>
        <taxon>Trypanosomatida</taxon>
        <taxon>Trypanosomatidae</taxon>
        <taxon>Trypanosoma</taxon>
    </lineage>
</organism>
<dbReference type="EMBL" id="CZPT02001175">
    <property type="protein sequence ID" value="SCU69212.1"/>
    <property type="molecule type" value="Genomic_DNA"/>
</dbReference>
<feature type="compositionally biased region" description="Polar residues" evidence="1">
    <location>
        <begin position="295"/>
        <end position="305"/>
    </location>
</feature>
<feature type="compositionally biased region" description="Polar residues" evidence="1">
    <location>
        <begin position="244"/>
        <end position="254"/>
    </location>
</feature>
<dbReference type="RefSeq" id="XP_067080223.1">
    <property type="nucleotide sequence ID" value="XM_067224122.1"/>
</dbReference>
<feature type="compositionally biased region" description="Basic and acidic residues" evidence="1">
    <location>
        <begin position="217"/>
        <end position="229"/>
    </location>
</feature>